<organism evidence="4 5">
    <name type="scientific">Rhizobium multihospitium</name>
    <dbReference type="NCBI Taxonomy" id="410764"/>
    <lineage>
        <taxon>Bacteria</taxon>
        <taxon>Pseudomonadati</taxon>
        <taxon>Pseudomonadota</taxon>
        <taxon>Alphaproteobacteria</taxon>
        <taxon>Hyphomicrobiales</taxon>
        <taxon>Rhizobiaceae</taxon>
        <taxon>Rhizobium/Agrobacterium group</taxon>
        <taxon>Rhizobium</taxon>
    </lineage>
</organism>
<dbReference type="InterPro" id="IPR003991">
    <property type="entry name" value="Pertactin_virulence_factor"/>
</dbReference>
<feature type="signal peptide" evidence="2">
    <location>
        <begin position="1"/>
        <end position="34"/>
    </location>
</feature>
<dbReference type="OrthoDB" id="6053567at2"/>
<evidence type="ECO:0000313" key="4">
    <source>
        <dbReference type="EMBL" id="SCB45047.1"/>
    </source>
</evidence>
<dbReference type="Pfam" id="PF03797">
    <property type="entry name" value="Autotransporter"/>
    <property type="match status" value="1"/>
</dbReference>
<proteinExistence type="predicted"/>
<sequence>MRHIRNSGPKSAVISLKAALVLGTSLVSPEIAQAACNSFAPANGQTATCDATSPNPVTTGVYGTAGSSGVTIDILGGAIVNIVRAPTANAGARVVDSSTIVNSGAISLTGSGSSGLNRGAGLVGTGSNNSLTNNGSISTTGQYNDGMAADGSGNTLTNNGSITTTGPNAYGMTASWGQSGGGSPNNTIINNGTVSTAGSNARAVSILGANGSVTNTGTLTTSGNSSPTVYIQGGNGTLINSGTIHASGGAASGGLPSDGVFSNTLGSTFNATIVNLAGGQIISDQGPAIRTLNGQTSITNAGLLNGGNGFAISGGNGNISLTLQTGSKMIGTANGGGGSNMVTLQGEGLIDNAFTNFQTLYMTGTDWIWAGTGDFHDSFIENGTFQLQSDLTGNVTVSSGASLLAGGGFNPSITPYPGGSAVTLTNSGVIDLTNGGSQTMNSLTVVGNYVGSGGSLLLDTVLGGDGSASDKLVIDGGAASGSTAITVNNFGGGGAATMLDGINVVEATNGATASSNAFYLNGRAAAGAYEYYLFKGGVSAGTSNNWYLRSAYVAPVPTPDDPDPEGPILIPTTNGTSGIQPPLVTPGDPAPTPPNSGATPISPEIMNIGGVDVEVIPLIRPEVATYTAIPPAAQVATLATLGTFHERRGEQSVVTSGNIASAVWGRGFGEHVDQGWSGSVSPSIDGSLWGLQTGIDILRHESDSGHRDIAGLFFGYADLRADVTGQAVGWNNVKTGRINLDATSVGAYWTHIGPTGWYLDGVLMGTWYGGNANSIGGTGIDIDGSGFTASLEGGYPIALGGNWSLEPQAQLIWQDISLDDKRDAYSAVAFGSDTSWTGRVGARLQGNFQTSAGLLQPYLKTDIWHNFDSTDTVRFDSDAMNTSMKGTSMEVGGGVVYAVNTTFSVFATADYRFDVSGEHQRTFHSNVGLRMKW</sequence>
<accession>A0A1C3WYF8</accession>
<dbReference type="InterPro" id="IPR011050">
    <property type="entry name" value="Pectin_lyase_fold/virulence"/>
</dbReference>
<evidence type="ECO:0000313" key="5">
    <source>
        <dbReference type="Proteomes" id="UP000199101"/>
    </source>
</evidence>
<dbReference type="RefSeq" id="WP_092716922.1">
    <property type="nucleotide sequence ID" value="NZ_FMAG01000008.1"/>
</dbReference>
<reference evidence="5" key="1">
    <citation type="submission" date="2016-08" db="EMBL/GenBank/DDBJ databases">
        <authorList>
            <person name="Varghese N."/>
            <person name="Submissions Spin"/>
        </authorList>
    </citation>
    <scope>NUCLEOTIDE SEQUENCE [LARGE SCALE GENOMIC DNA]</scope>
    <source>
        <strain evidence="5">HAMBI 2975</strain>
    </source>
</reference>
<evidence type="ECO:0000259" key="3">
    <source>
        <dbReference type="PROSITE" id="PS51208"/>
    </source>
</evidence>
<dbReference type="InterPro" id="IPR012332">
    <property type="entry name" value="Autotransporter_pectin_lyase_C"/>
</dbReference>
<gene>
    <name evidence="4" type="ORF">GA0061103_6647</name>
</gene>
<dbReference type="SMART" id="SM00869">
    <property type="entry name" value="Autotransporter"/>
    <property type="match status" value="1"/>
</dbReference>
<dbReference type="SUPFAM" id="SSF103515">
    <property type="entry name" value="Autotransporter"/>
    <property type="match status" value="1"/>
</dbReference>
<dbReference type="InterPro" id="IPR005546">
    <property type="entry name" value="Autotransporte_beta"/>
</dbReference>
<feature type="region of interest" description="Disordered" evidence="1">
    <location>
        <begin position="574"/>
        <end position="603"/>
    </location>
</feature>
<dbReference type="NCBIfam" id="TIGR01414">
    <property type="entry name" value="autotrans_barl"/>
    <property type="match status" value="1"/>
</dbReference>
<dbReference type="InterPro" id="IPR043990">
    <property type="entry name" value="AC_1"/>
</dbReference>
<dbReference type="PROSITE" id="PS51208">
    <property type="entry name" value="AUTOTRANSPORTER"/>
    <property type="match status" value="1"/>
</dbReference>
<name>A0A1C3WYF8_9HYPH</name>
<dbReference type="AlphaFoldDB" id="A0A1C3WYF8"/>
<dbReference type="STRING" id="410764.GA0061103_6647"/>
<feature type="domain" description="Autotransporter" evidence="3">
    <location>
        <begin position="656"/>
        <end position="933"/>
    </location>
</feature>
<keyword evidence="5" id="KW-1185">Reference proteome</keyword>
<dbReference type="PANTHER" id="PTHR35037">
    <property type="entry name" value="C-TERMINAL REGION OF AIDA-LIKE PROTEIN"/>
    <property type="match status" value="1"/>
</dbReference>
<keyword evidence="2" id="KW-0732">Signal</keyword>
<dbReference type="InterPro" id="IPR006315">
    <property type="entry name" value="OM_autotransptr_brl_dom"/>
</dbReference>
<dbReference type="GO" id="GO:0019867">
    <property type="term" value="C:outer membrane"/>
    <property type="evidence" value="ECO:0007669"/>
    <property type="project" value="InterPro"/>
</dbReference>
<dbReference type="PRINTS" id="PR01484">
    <property type="entry name" value="PRTACTNFAMLY"/>
</dbReference>
<dbReference type="CDD" id="cd01344">
    <property type="entry name" value="PL2_Passenger_AT"/>
    <property type="match status" value="1"/>
</dbReference>
<dbReference type="Proteomes" id="UP000199101">
    <property type="component" value="Unassembled WGS sequence"/>
</dbReference>
<dbReference type="Pfam" id="PF18883">
    <property type="entry name" value="AC_1"/>
    <property type="match status" value="1"/>
</dbReference>
<evidence type="ECO:0000256" key="1">
    <source>
        <dbReference type="SAM" id="MobiDB-lite"/>
    </source>
</evidence>
<dbReference type="SUPFAM" id="SSF51126">
    <property type="entry name" value="Pectin lyase-like"/>
    <property type="match status" value="1"/>
</dbReference>
<dbReference type="Gene3D" id="2.160.20.20">
    <property type="match status" value="1"/>
</dbReference>
<feature type="chain" id="PRO_5008685995" evidence="2">
    <location>
        <begin position="35"/>
        <end position="933"/>
    </location>
</feature>
<protein>
    <submittedName>
        <fullName evidence="4">Outer membrane autotransporter barrel domain-containing protein</fullName>
    </submittedName>
</protein>
<dbReference type="InterPro" id="IPR036709">
    <property type="entry name" value="Autotransporte_beta_dom_sf"/>
</dbReference>
<dbReference type="PANTHER" id="PTHR35037:SF3">
    <property type="entry name" value="C-TERMINAL REGION OF AIDA-LIKE PROTEIN"/>
    <property type="match status" value="1"/>
</dbReference>
<evidence type="ECO:0000256" key="2">
    <source>
        <dbReference type="SAM" id="SignalP"/>
    </source>
</evidence>
<dbReference type="EMBL" id="FMAG01000008">
    <property type="protein sequence ID" value="SCB45047.1"/>
    <property type="molecule type" value="Genomic_DNA"/>
</dbReference>
<dbReference type="InterPro" id="IPR051551">
    <property type="entry name" value="Autotransporter_adhesion"/>
</dbReference>
<dbReference type="Gene3D" id="2.40.128.130">
    <property type="entry name" value="Autotransporter beta-domain"/>
    <property type="match status" value="1"/>
</dbReference>